<dbReference type="InterPro" id="IPR001372">
    <property type="entry name" value="Dynein_light_chain_typ-1/2"/>
</dbReference>
<dbReference type="PANTHER" id="PTHR11886:SF35">
    <property type="entry name" value="DYNEIN LIGHT CHAIN"/>
    <property type="match status" value="1"/>
</dbReference>
<evidence type="ECO:0000256" key="1">
    <source>
        <dbReference type="ARBA" id="ARBA00004245"/>
    </source>
</evidence>
<accession>A0ABR1FVV2</accession>
<protein>
    <recommendedName>
        <fullName evidence="8">Dynein light chain</fullName>
    </recommendedName>
</protein>
<comment type="subcellular location">
    <subcellularLocation>
        <location evidence="1 8">Cytoplasm</location>
        <location evidence="1 8">Cytoskeleton</location>
    </subcellularLocation>
</comment>
<dbReference type="Pfam" id="PF01221">
    <property type="entry name" value="Dynein_light"/>
    <property type="match status" value="1"/>
</dbReference>
<dbReference type="PANTHER" id="PTHR11886">
    <property type="entry name" value="DYNEIN LIGHT CHAIN"/>
    <property type="match status" value="1"/>
</dbReference>
<evidence type="ECO:0000256" key="5">
    <source>
        <dbReference type="ARBA" id="ARBA00023017"/>
    </source>
</evidence>
<evidence type="ECO:0000313" key="10">
    <source>
        <dbReference type="Proteomes" id="UP001363151"/>
    </source>
</evidence>
<dbReference type="PROSITE" id="PS01239">
    <property type="entry name" value="DYNEIN_LIGHT_1"/>
    <property type="match status" value="1"/>
</dbReference>
<proteinExistence type="inferred from homology"/>
<name>A0ABR1FVV2_AURAN</name>
<dbReference type="InterPro" id="IPR019763">
    <property type="entry name" value="Dynein_light_1/2_CS"/>
</dbReference>
<reference evidence="9 10" key="1">
    <citation type="submission" date="2024-03" db="EMBL/GenBank/DDBJ databases">
        <title>Aureococcus anophagefferens CCMP1851 and Kratosvirus quantuckense: Draft genome of a second virus-susceptible host strain in the model system.</title>
        <authorList>
            <person name="Chase E."/>
            <person name="Truchon A.R."/>
            <person name="Schepens W."/>
            <person name="Wilhelm S.W."/>
        </authorList>
    </citation>
    <scope>NUCLEOTIDE SEQUENCE [LARGE SCALE GENOMIC DNA]</scope>
    <source>
        <strain evidence="9 10">CCMP1851</strain>
    </source>
</reference>
<dbReference type="SUPFAM" id="SSF54648">
    <property type="entry name" value="DLC"/>
    <property type="match status" value="1"/>
</dbReference>
<keyword evidence="6 8" id="KW-0505">Motor protein</keyword>
<evidence type="ECO:0000256" key="6">
    <source>
        <dbReference type="ARBA" id="ARBA00023175"/>
    </source>
</evidence>
<dbReference type="EMBL" id="JBBJCI010000222">
    <property type="protein sequence ID" value="KAK7239811.1"/>
    <property type="molecule type" value="Genomic_DNA"/>
</dbReference>
<keyword evidence="4 8" id="KW-0493">Microtubule</keyword>
<comment type="caution">
    <text evidence="9">The sequence shown here is derived from an EMBL/GenBank/DDBJ whole genome shotgun (WGS) entry which is preliminary data.</text>
</comment>
<dbReference type="Gene3D" id="3.30.740.10">
    <property type="entry name" value="Protein Inhibitor Of Neuronal Nitric Oxide Synthase"/>
    <property type="match status" value="1"/>
</dbReference>
<keyword evidence="3 8" id="KW-0963">Cytoplasm</keyword>
<keyword evidence="10" id="KW-1185">Reference proteome</keyword>
<evidence type="ECO:0000256" key="3">
    <source>
        <dbReference type="ARBA" id="ARBA00022490"/>
    </source>
</evidence>
<keyword evidence="7 8" id="KW-0206">Cytoskeleton</keyword>
<evidence type="ECO:0000256" key="2">
    <source>
        <dbReference type="ARBA" id="ARBA00010156"/>
    </source>
</evidence>
<sequence>MVVSQEEKEEFGPIRTLYNEMSEEVTEVAMMVILEALKDMKKGKCELFKDVAKAIKTEFEAKYPGSWHVICGRDFGSHVTHEVRNILFCSMGRINLLIFKHG</sequence>
<comment type="similarity">
    <text evidence="2 8">Belongs to the dynein light chain family.</text>
</comment>
<dbReference type="Proteomes" id="UP001363151">
    <property type="component" value="Unassembled WGS sequence"/>
</dbReference>
<keyword evidence="5 8" id="KW-0243">Dynein</keyword>
<dbReference type="InterPro" id="IPR037177">
    <property type="entry name" value="DLC_sf"/>
</dbReference>
<evidence type="ECO:0000256" key="7">
    <source>
        <dbReference type="ARBA" id="ARBA00023212"/>
    </source>
</evidence>
<evidence type="ECO:0000256" key="4">
    <source>
        <dbReference type="ARBA" id="ARBA00022701"/>
    </source>
</evidence>
<gene>
    <name evidence="9" type="ORF">SO694_00029248</name>
</gene>
<evidence type="ECO:0000313" key="9">
    <source>
        <dbReference type="EMBL" id="KAK7239811.1"/>
    </source>
</evidence>
<evidence type="ECO:0000256" key="8">
    <source>
        <dbReference type="RuleBase" id="RU365010"/>
    </source>
</evidence>
<dbReference type="SMART" id="SM01375">
    <property type="entry name" value="Dynein_light"/>
    <property type="match status" value="1"/>
</dbReference>
<organism evidence="9 10">
    <name type="scientific">Aureococcus anophagefferens</name>
    <name type="common">Harmful bloom alga</name>
    <dbReference type="NCBI Taxonomy" id="44056"/>
    <lineage>
        <taxon>Eukaryota</taxon>
        <taxon>Sar</taxon>
        <taxon>Stramenopiles</taxon>
        <taxon>Ochrophyta</taxon>
        <taxon>Pelagophyceae</taxon>
        <taxon>Pelagomonadales</taxon>
        <taxon>Pelagomonadaceae</taxon>
        <taxon>Aureococcus</taxon>
    </lineage>
</organism>